<feature type="binding site" evidence="3">
    <location>
        <begin position="14"/>
        <end position="21"/>
    </location>
    <ligand>
        <name>substrate</name>
    </ligand>
</feature>
<dbReference type="GO" id="GO:0016791">
    <property type="term" value="F:phosphatase activity"/>
    <property type="evidence" value="ECO:0007669"/>
    <property type="project" value="TreeGrafter"/>
</dbReference>
<dbReference type="CDD" id="cd07067">
    <property type="entry name" value="HP_PGM_like"/>
    <property type="match status" value="1"/>
</dbReference>
<dbReference type="Gene3D" id="3.40.50.1240">
    <property type="entry name" value="Phosphoglycerate mutase-like"/>
    <property type="match status" value="1"/>
</dbReference>
<organism evidence="4 5">
    <name type="scientific">Paracoccus aminovorans</name>
    <dbReference type="NCBI Taxonomy" id="34004"/>
    <lineage>
        <taxon>Bacteria</taxon>
        <taxon>Pseudomonadati</taxon>
        <taxon>Pseudomonadota</taxon>
        <taxon>Alphaproteobacteria</taxon>
        <taxon>Rhodobacterales</taxon>
        <taxon>Paracoccaceae</taxon>
        <taxon>Paracoccus</taxon>
    </lineage>
</organism>
<dbReference type="SUPFAM" id="SSF53254">
    <property type="entry name" value="Phosphoglycerate mutase-like"/>
    <property type="match status" value="1"/>
</dbReference>
<evidence type="ECO:0000313" key="4">
    <source>
        <dbReference type="EMBL" id="SFH49790.1"/>
    </source>
</evidence>
<dbReference type="Proteomes" id="UP000183635">
    <property type="component" value="Unassembled WGS sequence"/>
</dbReference>
<keyword evidence="2" id="KW-0413">Isomerase</keyword>
<keyword evidence="1" id="KW-0324">Glycolysis</keyword>
<dbReference type="AlphaFoldDB" id="A0A1I3AIJ6"/>
<dbReference type="InterPro" id="IPR029033">
    <property type="entry name" value="His_PPase_superfam"/>
</dbReference>
<evidence type="ECO:0000256" key="2">
    <source>
        <dbReference type="ARBA" id="ARBA00023235"/>
    </source>
</evidence>
<keyword evidence="5" id="KW-1185">Reference proteome</keyword>
<reference evidence="4 5" key="1">
    <citation type="submission" date="2016-10" db="EMBL/GenBank/DDBJ databases">
        <authorList>
            <person name="de Groot N.N."/>
        </authorList>
    </citation>
    <scope>NUCLEOTIDE SEQUENCE [LARGE SCALE GENOMIC DNA]</scope>
    <source>
        <strain evidence="4 5">DSM 8537</strain>
    </source>
</reference>
<evidence type="ECO:0000256" key="3">
    <source>
        <dbReference type="PIRSR" id="PIRSR613078-2"/>
    </source>
</evidence>
<dbReference type="OrthoDB" id="9781415at2"/>
<dbReference type="PIRSF" id="PIRSF000709">
    <property type="entry name" value="6PFK_2-Ptase"/>
    <property type="match status" value="1"/>
</dbReference>
<gene>
    <name evidence="4" type="ORF">SAMN04488021_11535</name>
</gene>
<dbReference type="PROSITE" id="PS00175">
    <property type="entry name" value="PG_MUTASE"/>
    <property type="match status" value="1"/>
</dbReference>
<feature type="binding site" evidence="3">
    <location>
        <position position="65"/>
    </location>
    <ligand>
        <name>substrate</name>
    </ligand>
</feature>
<dbReference type="PANTHER" id="PTHR48100:SF1">
    <property type="entry name" value="HISTIDINE PHOSPHATASE FAMILY PROTEIN-RELATED"/>
    <property type="match status" value="1"/>
</dbReference>
<name>A0A1I3AIJ6_9RHOB</name>
<dbReference type="Pfam" id="PF00300">
    <property type="entry name" value="His_Phos_1"/>
    <property type="match status" value="1"/>
</dbReference>
<dbReference type="InterPro" id="IPR001345">
    <property type="entry name" value="PG/BPGM_mutase_AS"/>
</dbReference>
<dbReference type="RefSeq" id="WP_074967735.1">
    <property type="nucleotide sequence ID" value="NZ_CBCRYP010000015.1"/>
</dbReference>
<dbReference type="EMBL" id="FOPU01000015">
    <property type="protein sequence ID" value="SFH49790.1"/>
    <property type="molecule type" value="Genomic_DNA"/>
</dbReference>
<dbReference type="SMART" id="SM00855">
    <property type="entry name" value="PGAM"/>
    <property type="match status" value="1"/>
</dbReference>
<dbReference type="InterPro" id="IPR013078">
    <property type="entry name" value="His_Pase_superF_clade-1"/>
</dbReference>
<dbReference type="InterPro" id="IPR050275">
    <property type="entry name" value="PGM_Phosphatase"/>
</dbReference>
<sequence length="191" mass="20802">MGVTPDLPDLYLMRHGQTRWNAEGRLQGRLDSPLTPLGLAQARRQAWLLRDLPDGLARYASPAGRAQQTARIAFGGAGFACDDRLHEIDIGSFAGRLGAALQAEHPALFGQGGALDWYDHAPGGEHFAGLRARVRAFLRDLSGPAVIVTHGITLRMLRAEAMGLPPERLAEMPVLQGAVHLVSRGRHRMFF</sequence>
<proteinExistence type="predicted"/>
<protein>
    <submittedName>
        <fullName evidence="4">Probable phosphoglycerate mutase</fullName>
    </submittedName>
</protein>
<evidence type="ECO:0000313" key="5">
    <source>
        <dbReference type="Proteomes" id="UP000183635"/>
    </source>
</evidence>
<accession>A0A1I3AIJ6</accession>
<dbReference type="PANTHER" id="PTHR48100">
    <property type="entry name" value="BROAD-SPECIFICITY PHOSPHATASE YOR283W-RELATED"/>
    <property type="match status" value="1"/>
</dbReference>
<evidence type="ECO:0000256" key="1">
    <source>
        <dbReference type="ARBA" id="ARBA00023152"/>
    </source>
</evidence>
<dbReference type="STRING" id="34004.SAMN04488021_11535"/>
<dbReference type="GO" id="GO:0005737">
    <property type="term" value="C:cytoplasm"/>
    <property type="evidence" value="ECO:0007669"/>
    <property type="project" value="TreeGrafter"/>
</dbReference>